<accession>A0A8D8V5Q0</accession>
<evidence type="ECO:0000313" key="2">
    <source>
        <dbReference type="EMBL" id="CAG6715676.1"/>
    </source>
</evidence>
<dbReference type="EMBL" id="HBUF01353458">
    <property type="protein sequence ID" value="CAG6715680.1"/>
    <property type="molecule type" value="Transcribed_RNA"/>
</dbReference>
<reference evidence="2" key="1">
    <citation type="submission" date="2021-05" db="EMBL/GenBank/DDBJ databases">
        <authorList>
            <person name="Alioto T."/>
            <person name="Alioto T."/>
            <person name="Gomez Garrido J."/>
        </authorList>
    </citation>
    <scope>NUCLEOTIDE SEQUENCE</scope>
</reference>
<dbReference type="EMBL" id="HBUF01353459">
    <property type="protein sequence ID" value="CAG6715683.1"/>
    <property type="molecule type" value="Transcribed_RNA"/>
</dbReference>
<evidence type="ECO:0000256" key="1">
    <source>
        <dbReference type="SAM" id="MobiDB-lite"/>
    </source>
</evidence>
<proteinExistence type="predicted"/>
<dbReference type="AlphaFoldDB" id="A0A8D8V5Q0"/>
<feature type="region of interest" description="Disordered" evidence="1">
    <location>
        <begin position="1"/>
        <end position="47"/>
    </location>
</feature>
<dbReference type="EMBL" id="HBUF01353457">
    <property type="protein sequence ID" value="CAG6715676.1"/>
    <property type="molecule type" value="Transcribed_RNA"/>
</dbReference>
<protein>
    <submittedName>
        <fullName evidence="2">Uncharacterized protein</fullName>
    </submittedName>
</protein>
<name>A0A8D8V5Q0_9HEMI</name>
<sequence>MEFSGRVATGPHSTGNRVCSPQFRHSRIKQSRPSSPARSVRGARPPAHLAHVQEGAGRLCLCPRRRDSQLHHGVIVCCGHHHHHYYDSRTYNSGNNSRTN</sequence>
<organism evidence="2">
    <name type="scientific">Cacopsylla melanoneura</name>
    <dbReference type="NCBI Taxonomy" id="428564"/>
    <lineage>
        <taxon>Eukaryota</taxon>
        <taxon>Metazoa</taxon>
        <taxon>Ecdysozoa</taxon>
        <taxon>Arthropoda</taxon>
        <taxon>Hexapoda</taxon>
        <taxon>Insecta</taxon>
        <taxon>Pterygota</taxon>
        <taxon>Neoptera</taxon>
        <taxon>Paraneoptera</taxon>
        <taxon>Hemiptera</taxon>
        <taxon>Sternorrhyncha</taxon>
        <taxon>Psylloidea</taxon>
        <taxon>Psyllidae</taxon>
        <taxon>Psyllinae</taxon>
        <taxon>Cacopsylla</taxon>
    </lineage>
</organism>